<dbReference type="AlphaFoldDB" id="A0A423HP27"/>
<sequence>MIERRGALTTAARHKLIAVVVGTGREISGTVVPLGSGFAKWQPSVRPCIEAFHRLVVATPYQCKAPIGLAA</sequence>
<dbReference type="EMBL" id="MOBM01000020">
    <property type="protein sequence ID" value="RON14941.1"/>
    <property type="molecule type" value="Genomic_DNA"/>
</dbReference>
<evidence type="ECO:0000313" key="2">
    <source>
        <dbReference type="Proteomes" id="UP000284002"/>
    </source>
</evidence>
<protein>
    <submittedName>
        <fullName evidence="1">Uncharacterized protein</fullName>
    </submittedName>
</protein>
<name>A0A423HP27_9PSED</name>
<gene>
    <name evidence="1" type="ORF">BK662_15715</name>
</gene>
<dbReference type="Proteomes" id="UP000284002">
    <property type="component" value="Unassembled WGS sequence"/>
</dbReference>
<comment type="caution">
    <text evidence="1">The sequence shown here is derived from an EMBL/GenBank/DDBJ whole genome shotgun (WGS) entry which is preliminary data.</text>
</comment>
<accession>A0A423HP27</accession>
<organism evidence="1 2">
    <name type="scientific">Pseudomonas frederiksbergensis</name>
    <dbReference type="NCBI Taxonomy" id="104087"/>
    <lineage>
        <taxon>Bacteria</taxon>
        <taxon>Pseudomonadati</taxon>
        <taxon>Pseudomonadota</taxon>
        <taxon>Gammaproteobacteria</taxon>
        <taxon>Pseudomonadales</taxon>
        <taxon>Pseudomonadaceae</taxon>
        <taxon>Pseudomonas</taxon>
    </lineage>
</organism>
<reference evidence="1 2" key="1">
    <citation type="submission" date="2016-10" db="EMBL/GenBank/DDBJ databases">
        <title>Comparative genome analysis of multiple Pseudomonas spp. focuses on biocontrol and plant growth promoting traits.</title>
        <authorList>
            <person name="Tao X.-Y."/>
            <person name="Taylor C.G."/>
        </authorList>
    </citation>
    <scope>NUCLEOTIDE SEQUENCE [LARGE SCALE GENOMIC DNA]</scope>
    <source>
        <strain evidence="1 2">36C6</strain>
    </source>
</reference>
<proteinExistence type="predicted"/>
<evidence type="ECO:0000313" key="1">
    <source>
        <dbReference type="EMBL" id="RON14941.1"/>
    </source>
</evidence>